<dbReference type="InterPro" id="IPR017956">
    <property type="entry name" value="AT_hook_DNA-bd_motif"/>
</dbReference>
<feature type="compositionally biased region" description="Low complexity" evidence="9">
    <location>
        <begin position="459"/>
        <end position="469"/>
    </location>
</feature>
<dbReference type="EMBL" id="CAJPWZ010001263">
    <property type="protein sequence ID" value="CAG2211511.1"/>
    <property type="molecule type" value="Genomic_DNA"/>
</dbReference>
<dbReference type="PANTHER" id="PTHR46452:SF1">
    <property type="entry name" value="TRANSCRIPTION INITIATION FACTOR TFIID SUBUNIT 3"/>
    <property type="match status" value="1"/>
</dbReference>
<gene>
    <name evidence="11" type="ORF">MEDL_25586</name>
</gene>
<dbReference type="SMART" id="SM00384">
    <property type="entry name" value="AT_hook"/>
    <property type="match status" value="6"/>
</dbReference>
<dbReference type="InterPro" id="IPR011011">
    <property type="entry name" value="Znf_FYVE_PHD"/>
</dbReference>
<evidence type="ECO:0000256" key="1">
    <source>
        <dbReference type="ARBA" id="ARBA00004123"/>
    </source>
</evidence>
<evidence type="ECO:0000256" key="7">
    <source>
        <dbReference type="ARBA" id="ARBA00023242"/>
    </source>
</evidence>
<dbReference type="GO" id="GO:0008270">
    <property type="term" value="F:zinc ion binding"/>
    <property type="evidence" value="ECO:0007669"/>
    <property type="project" value="UniProtKB-KW"/>
</dbReference>
<proteinExistence type="predicted"/>
<feature type="compositionally biased region" description="Basic residues" evidence="9">
    <location>
        <begin position="773"/>
        <end position="786"/>
    </location>
</feature>
<feature type="compositionally biased region" description="Basic and acidic residues" evidence="9">
    <location>
        <begin position="787"/>
        <end position="801"/>
    </location>
</feature>
<evidence type="ECO:0000256" key="4">
    <source>
        <dbReference type="ARBA" id="ARBA00022833"/>
    </source>
</evidence>
<feature type="compositionally biased region" description="Basic and acidic residues" evidence="9">
    <location>
        <begin position="867"/>
        <end position="881"/>
    </location>
</feature>
<dbReference type="GO" id="GO:0046982">
    <property type="term" value="F:protein heterodimerization activity"/>
    <property type="evidence" value="ECO:0007669"/>
    <property type="project" value="InterPro"/>
</dbReference>
<feature type="compositionally biased region" description="Basic and acidic residues" evidence="9">
    <location>
        <begin position="545"/>
        <end position="558"/>
    </location>
</feature>
<feature type="compositionally biased region" description="Low complexity" evidence="9">
    <location>
        <begin position="995"/>
        <end position="1007"/>
    </location>
</feature>
<dbReference type="PANTHER" id="PTHR46452">
    <property type="entry name" value="TRANSCRIPTION INITIATION FACTOR TFIID SUBUNIT 3"/>
    <property type="match status" value="1"/>
</dbReference>
<feature type="compositionally biased region" description="Basic residues" evidence="9">
    <location>
        <begin position="622"/>
        <end position="636"/>
    </location>
</feature>
<dbReference type="PRINTS" id="PR00929">
    <property type="entry name" value="ATHOOK"/>
</dbReference>
<keyword evidence="3 8" id="KW-0863">Zinc-finger</keyword>
<feature type="region of interest" description="Disordered" evidence="9">
    <location>
        <begin position="522"/>
        <end position="560"/>
    </location>
</feature>
<reference evidence="11" key="1">
    <citation type="submission" date="2021-03" db="EMBL/GenBank/DDBJ databases">
        <authorList>
            <person name="Bekaert M."/>
        </authorList>
    </citation>
    <scope>NUCLEOTIDE SEQUENCE</scope>
</reference>
<dbReference type="InterPro" id="IPR006565">
    <property type="entry name" value="BTP"/>
</dbReference>
<dbReference type="SMART" id="SM00576">
    <property type="entry name" value="BTP"/>
    <property type="match status" value="1"/>
</dbReference>
<dbReference type="CDD" id="cd15522">
    <property type="entry name" value="PHD_TAF3"/>
    <property type="match status" value="1"/>
</dbReference>
<keyword evidence="12" id="KW-1185">Reference proteome</keyword>
<evidence type="ECO:0000256" key="8">
    <source>
        <dbReference type="PROSITE-ProRule" id="PRU00146"/>
    </source>
</evidence>
<sequence length="1163" mass="127768">MSGEYSYQVLKVCVAQICQNLGWNSTQSTPLELLTDILERYLVQVGKVTHRYAEQFGRTEPNIDDIGLAFRHLNVSPSELGEYIKNADPLPYAHDVVAFPVPKKPNLQFPKPDCREVFTRDESIPEYMPLMHPELEEEESVSTEPSTDTRVTGLLPVPILNQISTSPVDGTAVDKHANTPPDGPPFKRRRLDSGALPEDAGPSLYEMKSVIISTSGDHTPTHGKAGKLPDPRTPPQGYPKKAKESPKPSPVKQSKKSLAKEKSDSNKEKIERDLFSETVFVPSSSKSDSKDVQTEIVRPKSTVVSPPGYGPRSKSPGQAKSPKGPGRPPGRPPKSPGRPPLKKSPGRPPMQRSPGRPPLSRSPGRSPFQRSPGRPPLHRSPSRPQSGRSPGRPPKSPRGRPRGFIPVVVKPNRPADIETIERNILERMSPNSQISNEDIKDVISTPTTEQPIDLSLSGKSTESSVSEVVVKTEENEENSQDGSSKLVIVEQSHRPRGRPPISPEKKMARLAAIDDIIDSVIAKSSKNEETIEDKKPVPHFANSDDENKSESKDKKSIFDDGESFDAYVTNVNLDDMQTEVVSEVTIKTEAPEGKDDVNNITLPTGEKIPPLPPPLLTSPPIKRPKGRPKGSGKKKLTTPVKEKSKLKQTVLSETISQVNIFENKSPEVKSPEKKPMDPWMAAMSAAGLSVSVRPPEPEEDTMPATQDTDVSDIVEVENVTIEVGNETVEVKTEPSEIRNEPVVIKTEPLETGKDDNKIKGKSEKSEKSEKSKEHKKKKEKKKKNKNKDRDKEKSKKDKSRETYFPTKLKIKFGGASNKCESTRVIMSPRTESSPSESPRQEGLKLVIKKTTPQISETKPASPSVTSVKKEPKTKEIKKEPKPGLVIEEEPPVLTPEPPKTATPPPPVLRVPSPVPRKNPSKLSIPELPRGVVPSPPPPNLSQPSTSSVPRKREPEAKKFPSPAPTETKTSPVQTPSTPPSSPPHRPESPVEHVNSPHSDTPSTSPYHSPSPSPGPSNPREKFELPPMPPPSIVPPPPPPSKPSSVQRTVVAETIGTFIDATGQKVWICPTCKMPDDGSPMIGCDICDDWYHWVCVGIKEDPPEDQSWYCTKCMAPKKQSKRGRKKGIAHINFNCYKSVAHINLHSLQVNSSHKLQLLQVSSSH</sequence>
<evidence type="ECO:0000313" key="11">
    <source>
        <dbReference type="EMBL" id="CAG2211511.1"/>
    </source>
</evidence>
<dbReference type="GO" id="GO:0005669">
    <property type="term" value="C:transcription factor TFIID complex"/>
    <property type="evidence" value="ECO:0007669"/>
    <property type="project" value="TreeGrafter"/>
</dbReference>
<feature type="compositionally biased region" description="Basic and acidic residues" evidence="9">
    <location>
        <begin position="258"/>
        <end position="275"/>
    </location>
</feature>
<evidence type="ECO:0000256" key="3">
    <source>
        <dbReference type="ARBA" id="ARBA00022771"/>
    </source>
</evidence>
<keyword evidence="4" id="KW-0862">Zinc</keyword>
<dbReference type="InterPro" id="IPR009072">
    <property type="entry name" value="Histone-fold"/>
</dbReference>
<comment type="subcellular location">
    <subcellularLocation>
        <location evidence="1">Nucleus</location>
    </subcellularLocation>
</comment>
<feature type="region of interest" description="Disordered" evidence="9">
    <location>
        <begin position="585"/>
        <end position="647"/>
    </location>
</feature>
<feature type="compositionally biased region" description="Pro residues" evidence="9">
    <location>
        <begin position="892"/>
        <end position="916"/>
    </location>
</feature>
<dbReference type="SUPFAM" id="SSF57903">
    <property type="entry name" value="FYVE/PHD zinc finger"/>
    <property type="match status" value="1"/>
</dbReference>
<feature type="compositionally biased region" description="Polar residues" evidence="9">
    <location>
        <begin position="850"/>
        <end position="866"/>
    </location>
</feature>
<keyword evidence="6" id="KW-0804">Transcription</keyword>
<dbReference type="PROSITE" id="PS50016">
    <property type="entry name" value="ZF_PHD_2"/>
    <property type="match status" value="1"/>
</dbReference>
<evidence type="ECO:0000259" key="10">
    <source>
        <dbReference type="PROSITE" id="PS50016"/>
    </source>
</evidence>
<feature type="compositionally biased region" description="Pro residues" evidence="9">
    <location>
        <begin position="1025"/>
        <end position="1041"/>
    </location>
</feature>
<keyword evidence="5" id="KW-0805">Transcription regulation</keyword>
<dbReference type="InterPro" id="IPR013083">
    <property type="entry name" value="Znf_RING/FYVE/PHD"/>
</dbReference>
<dbReference type="InterPro" id="IPR019787">
    <property type="entry name" value="Znf_PHD-finger"/>
</dbReference>
<dbReference type="GO" id="GO:0003677">
    <property type="term" value="F:DNA binding"/>
    <property type="evidence" value="ECO:0007669"/>
    <property type="project" value="InterPro"/>
</dbReference>
<evidence type="ECO:0000256" key="6">
    <source>
        <dbReference type="ARBA" id="ARBA00023163"/>
    </source>
</evidence>
<feature type="region of interest" description="Disordered" evidence="9">
    <location>
        <begin position="725"/>
        <end position="1046"/>
    </location>
</feature>
<feature type="compositionally biased region" description="Basic and acidic residues" evidence="9">
    <location>
        <begin position="525"/>
        <end position="536"/>
    </location>
</feature>
<dbReference type="Proteomes" id="UP000683360">
    <property type="component" value="Unassembled WGS sequence"/>
</dbReference>
<dbReference type="PROSITE" id="PS01359">
    <property type="entry name" value="ZF_PHD_1"/>
    <property type="match status" value="1"/>
</dbReference>
<feature type="compositionally biased region" description="Low complexity" evidence="9">
    <location>
        <begin position="352"/>
        <end position="367"/>
    </location>
</feature>
<protein>
    <submittedName>
        <fullName evidence="11">TAF3</fullName>
    </submittedName>
</protein>
<dbReference type="GO" id="GO:0002039">
    <property type="term" value="F:p53 binding"/>
    <property type="evidence" value="ECO:0007669"/>
    <property type="project" value="TreeGrafter"/>
</dbReference>
<organism evidence="11 12">
    <name type="scientific">Mytilus edulis</name>
    <name type="common">Blue mussel</name>
    <dbReference type="NCBI Taxonomy" id="6550"/>
    <lineage>
        <taxon>Eukaryota</taxon>
        <taxon>Metazoa</taxon>
        <taxon>Spiralia</taxon>
        <taxon>Lophotrochozoa</taxon>
        <taxon>Mollusca</taxon>
        <taxon>Bivalvia</taxon>
        <taxon>Autobranchia</taxon>
        <taxon>Pteriomorphia</taxon>
        <taxon>Mytilida</taxon>
        <taxon>Mytiloidea</taxon>
        <taxon>Mytilidae</taxon>
        <taxon>Mytilinae</taxon>
        <taxon>Mytilus</taxon>
    </lineage>
</organism>
<feature type="compositionally biased region" description="Pro residues" evidence="9">
    <location>
        <begin position="325"/>
        <end position="339"/>
    </location>
</feature>
<feature type="compositionally biased region" description="Basic and acidic residues" evidence="9">
    <location>
        <begin position="728"/>
        <end position="739"/>
    </location>
</feature>
<dbReference type="AlphaFoldDB" id="A0A8S3RYV2"/>
<evidence type="ECO:0000256" key="9">
    <source>
        <dbReference type="SAM" id="MobiDB-lite"/>
    </source>
</evidence>
<accession>A0A8S3RYV2</accession>
<feature type="region of interest" description="Disordered" evidence="9">
    <location>
        <begin position="428"/>
        <end position="506"/>
    </location>
</feature>
<comment type="caution">
    <text evidence="11">The sequence shown here is derived from an EMBL/GenBank/DDBJ whole genome shotgun (WGS) entry which is preliminary data.</text>
</comment>
<feature type="domain" description="PHD-type" evidence="10">
    <location>
        <begin position="1065"/>
        <end position="1115"/>
    </location>
</feature>
<dbReference type="SMART" id="SM00249">
    <property type="entry name" value="PHD"/>
    <property type="match status" value="1"/>
</dbReference>
<evidence type="ECO:0000256" key="2">
    <source>
        <dbReference type="ARBA" id="ARBA00022723"/>
    </source>
</evidence>
<keyword evidence="2" id="KW-0479">Metal-binding</keyword>
<feature type="region of interest" description="Disordered" evidence="9">
    <location>
        <begin position="165"/>
        <end position="415"/>
    </location>
</feature>
<dbReference type="Pfam" id="PF07524">
    <property type="entry name" value="Bromo_TP"/>
    <property type="match status" value="1"/>
</dbReference>
<dbReference type="InterPro" id="IPR001965">
    <property type="entry name" value="Znf_PHD"/>
</dbReference>
<evidence type="ECO:0000313" key="12">
    <source>
        <dbReference type="Proteomes" id="UP000683360"/>
    </source>
</evidence>
<feature type="region of interest" description="Disordered" evidence="9">
    <location>
        <begin position="691"/>
        <end position="713"/>
    </location>
</feature>
<dbReference type="OrthoDB" id="436852at2759"/>
<dbReference type="Gene3D" id="1.10.20.10">
    <property type="entry name" value="Histone, subunit A"/>
    <property type="match status" value="1"/>
</dbReference>
<dbReference type="InterPro" id="IPR019786">
    <property type="entry name" value="Zinc_finger_PHD-type_CS"/>
</dbReference>
<dbReference type="CDD" id="cd22916">
    <property type="entry name" value="HFD_TAF3"/>
    <property type="match status" value="1"/>
</dbReference>
<evidence type="ECO:0000256" key="5">
    <source>
        <dbReference type="ARBA" id="ARBA00023015"/>
    </source>
</evidence>
<dbReference type="Pfam" id="PF00628">
    <property type="entry name" value="PHD"/>
    <property type="match status" value="1"/>
</dbReference>
<dbReference type="Gene3D" id="3.30.40.10">
    <property type="entry name" value="Zinc/RING finger domain, C3HC4 (zinc finger)"/>
    <property type="match status" value="1"/>
</dbReference>
<dbReference type="GO" id="GO:0045944">
    <property type="term" value="P:positive regulation of transcription by RNA polymerase II"/>
    <property type="evidence" value="ECO:0007669"/>
    <property type="project" value="TreeGrafter"/>
</dbReference>
<keyword evidence="7" id="KW-0539">Nucleus</keyword>
<name>A0A8S3RYV2_MYTED</name>
<feature type="compositionally biased region" description="Basic and acidic residues" evidence="9">
    <location>
        <begin position="747"/>
        <end position="772"/>
    </location>
</feature>
<feature type="compositionally biased region" description="Low complexity" evidence="9">
    <location>
        <begin position="827"/>
        <end position="837"/>
    </location>
</feature>